<dbReference type="STRING" id="77586.A0A0D9XQJ4"/>
<proteinExistence type="predicted"/>
<dbReference type="HOGENOM" id="CLU_1436370_0_0_1"/>
<sequence length="189" mass="21656">MCFPSVLLNPNPIDRSLRVLEGADARCPLEICTYTVDFIYTKTYYDYRWHLQALVLCDILSTSEIPGSGKGDQHPLYFASDDLEYQAAFPSKRLGMVNEHQPKYISYGKPNPFMFKNAAYILEKLAIFMHPSSLPTKKVGHQLLGIILKLISMELERLVPLGHLFLQGLAYLVEMIMIHNILRIWLLIP</sequence>
<dbReference type="Gene3D" id="3.40.50.1000">
    <property type="entry name" value="HAD superfamily/HAD-like"/>
    <property type="match status" value="1"/>
</dbReference>
<dbReference type="Proteomes" id="UP000032180">
    <property type="component" value="Chromosome 11"/>
</dbReference>
<dbReference type="InterPro" id="IPR023214">
    <property type="entry name" value="HAD_sf"/>
</dbReference>
<reference evidence="1" key="3">
    <citation type="submission" date="2015-04" db="UniProtKB">
        <authorList>
            <consortium name="EnsemblPlants"/>
        </authorList>
    </citation>
    <scope>IDENTIFICATION</scope>
</reference>
<keyword evidence="2" id="KW-1185">Reference proteome</keyword>
<evidence type="ECO:0000313" key="1">
    <source>
        <dbReference type="EnsemblPlants" id="LPERR11G06640.1"/>
    </source>
</evidence>
<evidence type="ECO:0000313" key="2">
    <source>
        <dbReference type="Proteomes" id="UP000032180"/>
    </source>
</evidence>
<organism evidence="1 2">
    <name type="scientific">Leersia perrieri</name>
    <dbReference type="NCBI Taxonomy" id="77586"/>
    <lineage>
        <taxon>Eukaryota</taxon>
        <taxon>Viridiplantae</taxon>
        <taxon>Streptophyta</taxon>
        <taxon>Embryophyta</taxon>
        <taxon>Tracheophyta</taxon>
        <taxon>Spermatophyta</taxon>
        <taxon>Magnoliopsida</taxon>
        <taxon>Liliopsida</taxon>
        <taxon>Poales</taxon>
        <taxon>Poaceae</taxon>
        <taxon>BOP clade</taxon>
        <taxon>Oryzoideae</taxon>
        <taxon>Oryzeae</taxon>
        <taxon>Oryzinae</taxon>
        <taxon>Leersia</taxon>
    </lineage>
</organism>
<reference evidence="1 2" key="1">
    <citation type="submission" date="2012-08" db="EMBL/GenBank/DDBJ databases">
        <title>Oryza genome evolution.</title>
        <authorList>
            <person name="Wing R.A."/>
        </authorList>
    </citation>
    <scope>NUCLEOTIDE SEQUENCE</scope>
</reference>
<dbReference type="eggNOG" id="KOG1618">
    <property type="taxonomic scope" value="Eukaryota"/>
</dbReference>
<dbReference type="Gramene" id="LPERR11G06640.1">
    <property type="protein sequence ID" value="LPERR11G06640.1"/>
    <property type="gene ID" value="LPERR11G06640"/>
</dbReference>
<dbReference type="AlphaFoldDB" id="A0A0D9XQJ4"/>
<protein>
    <submittedName>
        <fullName evidence="1">Uncharacterized protein</fullName>
    </submittedName>
</protein>
<name>A0A0D9XQJ4_9ORYZ</name>
<reference evidence="2" key="2">
    <citation type="submission" date="2013-12" db="EMBL/GenBank/DDBJ databases">
        <authorList>
            <person name="Yu Y."/>
            <person name="Lee S."/>
            <person name="de Baynast K."/>
            <person name="Wissotski M."/>
            <person name="Liu L."/>
            <person name="Talag J."/>
            <person name="Goicoechea J."/>
            <person name="Angelova A."/>
            <person name="Jetty R."/>
            <person name="Kudrna D."/>
            <person name="Golser W."/>
            <person name="Rivera L."/>
            <person name="Zhang J."/>
            <person name="Wing R."/>
        </authorList>
    </citation>
    <scope>NUCLEOTIDE SEQUENCE</scope>
</reference>
<accession>A0A0D9XQJ4</accession>
<dbReference type="EnsemblPlants" id="LPERR11G06640.1">
    <property type="protein sequence ID" value="LPERR11G06640.1"/>
    <property type="gene ID" value="LPERR11G06640"/>
</dbReference>